<protein>
    <submittedName>
        <fullName evidence="1">Uncharacterized protein</fullName>
    </submittedName>
</protein>
<name>A0A343LE90_9CAUD</name>
<keyword evidence="2" id="KW-1185">Reference proteome</keyword>
<organism evidence="1 2">
    <name type="scientific">Leptospira phage LE3</name>
    <dbReference type="NCBI Taxonomy" id="2041382"/>
    <lineage>
        <taxon>Viruses</taxon>
        <taxon>Duplodnaviria</taxon>
        <taxon>Heunggongvirae</taxon>
        <taxon>Uroviricota</taxon>
        <taxon>Caudoviricetes</taxon>
        <taxon>Nylescharonvirus</taxon>
        <taxon>Nylescharonvirus LE3</taxon>
    </lineage>
</organism>
<evidence type="ECO:0000313" key="1">
    <source>
        <dbReference type="EMBL" id="ATN95000.1"/>
    </source>
</evidence>
<sequence length="149" mass="17228">MKLSKSILLEKVNQASAWIESGDIENAQKVLRSIIEKEIPVILENKEPANEREKRIIEEFDEKFRYLAEKMKIPAGYLLVSKDEKTGQDKFFCGGHLWLSNTIGLGTIARDKLLEEEYKEAHLQISEKIAKSISNKISWLGRILQWIKK</sequence>
<dbReference type="GeneID" id="55605541"/>
<reference evidence="1 2" key="1">
    <citation type="journal article" date="2018" name="Sci. Rep.">
        <title>Characterization of LE3 and LE4, the only lytic phages known to infect the spirochete Leptospira.</title>
        <authorList>
            <person name="Schiettekatte O."/>
            <person name="Vincent A.T."/>
            <person name="Malosse C."/>
            <person name="Lechat P."/>
            <person name="Chamot-Rooke J."/>
            <person name="Veyrier F.J."/>
            <person name="Picardeau M."/>
            <person name="Bourhy P."/>
        </authorList>
    </citation>
    <scope>NUCLEOTIDE SEQUENCE [LARGE SCALE GENOMIC DNA]</scope>
</reference>
<proteinExistence type="predicted"/>
<accession>A0A343LE90</accession>
<dbReference type="Proteomes" id="UP000259602">
    <property type="component" value="Segment"/>
</dbReference>
<dbReference type="KEGG" id="vg:55605541"/>
<dbReference type="RefSeq" id="YP_009835469.1">
    <property type="nucleotide sequence ID" value="NC_048678.1"/>
</dbReference>
<dbReference type="EMBL" id="MF974396">
    <property type="protein sequence ID" value="ATN95000.1"/>
    <property type="molecule type" value="Genomic_DNA"/>
</dbReference>
<evidence type="ECO:0000313" key="2">
    <source>
        <dbReference type="Proteomes" id="UP000259602"/>
    </source>
</evidence>